<comment type="function">
    <text evidence="6">Specifically methylates the guanine in position 1207 of 16S rRNA in the 30S particle.</text>
</comment>
<dbReference type="Pfam" id="PF08468">
    <property type="entry name" value="MTS_N"/>
    <property type="match status" value="1"/>
</dbReference>
<evidence type="ECO:0000313" key="10">
    <source>
        <dbReference type="Proteomes" id="UP000506160"/>
    </source>
</evidence>
<evidence type="ECO:0000256" key="6">
    <source>
        <dbReference type="HAMAP-Rule" id="MF_01862"/>
    </source>
</evidence>
<dbReference type="NCBIfam" id="NF007023">
    <property type="entry name" value="PRK09489.1"/>
    <property type="match status" value="1"/>
</dbReference>
<evidence type="ECO:0000256" key="1">
    <source>
        <dbReference type="ARBA" id="ARBA00022490"/>
    </source>
</evidence>
<dbReference type="RefSeq" id="WP_024495530.1">
    <property type="nucleotide sequence ID" value="NZ_AWGA01000019.1"/>
</dbReference>
<dbReference type="EMBL" id="AWGA01000019">
    <property type="protein sequence ID" value="TEA27765.1"/>
    <property type="molecule type" value="Genomic_DNA"/>
</dbReference>
<gene>
    <name evidence="6 9" type="primary">rsmC</name>
    <name evidence="9" type="ORF">O970_02070</name>
</gene>
<keyword evidence="4 6" id="KW-0808">Transferase</keyword>
<organism evidence="9 10">
    <name type="scientific">Candidatus Schmidhempelia bombi str. Bimp</name>
    <dbReference type="NCBI Taxonomy" id="1387197"/>
    <lineage>
        <taxon>Bacteria</taxon>
        <taxon>Pseudomonadati</taxon>
        <taxon>Pseudomonadota</taxon>
        <taxon>Gammaproteobacteria</taxon>
        <taxon>Orbales</taxon>
        <taxon>Orbaceae</taxon>
        <taxon>Candidatus Schmidhempelia</taxon>
    </lineage>
</organism>
<keyword evidence="5 6" id="KW-0949">S-adenosyl-L-methionine</keyword>
<comment type="caution">
    <text evidence="9">The sequence shown here is derived from an EMBL/GenBank/DDBJ whole genome shotgun (WGS) entry which is preliminary data.</text>
</comment>
<dbReference type="AlphaFoldDB" id="A0AB94IE73"/>
<evidence type="ECO:0000256" key="5">
    <source>
        <dbReference type="ARBA" id="ARBA00022691"/>
    </source>
</evidence>
<evidence type="ECO:0000256" key="4">
    <source>
        <dbReference type="ARBA" id="ARBA00022679"/>
    </source>
</evidence>
<name>A0AB94IE73_9GAMM</name>
<dbReference type="PROSITE" id="PS00092">
    <property type="entry name" value="N6_MTASE"/>
    <property type="match status" value="1"/>
</dbReference>
<comment type="similarity">
    <text evidence="6">Belongs to the methyltransferase superfamily. RsmC family.</text>
</comment>
<dbReference type="GO" id="GO:0003676">
    <property type="term" value="F:nucleic acid binding"/>
    <property type="evidence" value="ECO:0007669"/>
    <property type="project" value="InterPro"/>
</dbReference>
<dbReference type="InterPro" id="IPR023543">
    <property type="entry name" value="rRNA_ssu_MeTfrase_C"/>
</dbReference>
<comment type="subunit">
    <text evidence="6">Monomer.</text>
</comment>
<dbReference type="GO" id="GO:0052914">
    <property type="term" value="F:16S rRNA (guanine(1207)-N(2))-methyltransferase activity"/>
    <property type="evidence" value="ECO:0007669"/>
    <property type="project" value="UniProtKB-EC"/>
</dbReference>
<dbReference type="InterPro" id="IPR046977">
    <property type="entry name" value="RsmC/RlmG"/>
</dbReference>
<sequence length="340" mass="37582">MSSINTPASETLARHIDMFSERRVLIAGDIQDDFPVNLTAQQVNIHCHMYHHYRRLVKLSKGRVEFSLVPSPELFKHIDTLVYYWPKTKLEAQFQLSALLSQLTLGADIFIVGENRSGVRSVENFLDSFGHINKIDSARRCSLYHFQAETQLTFDLDKWWQSYSLPNGIAVSALPGVFSASHLDLGSELLLEALLANPELVTGRVLDLGCGAGVLSAVIGQKKPAINLNLTDVNAAALAASNATLIKNNLKGRVFASDVFSDSDGKYDLIISNPPFHDGKETNYAAAQTLISEAKKHLNPTGSLCIVANSFLPYAEWLGKAFTHHQLLLKTNKFKVYLAN</sequence>
<dbReference type="EC" id="2.1.1.172" evidence="6"/>
<keyword evidence="10" id="KW-1185">Reference proteome</keyword>
<comment type="subcellular location">
    <subcellularLocation>
        <location evidence="6">Cytoplasm</location>
    </subcellularLocation>
</comment>
<dbReference type="GO" id="GO:0005737">
    <property type="term" value="C:cytoplasm"/>
    <property type="evidence" value="ECO:0007669"/>
    <property type="project" value="UniProtKB-SubCell"/>
</dbReference>
<keyword evidence="2 6" id="KW-0698">rRNA processing</keyword>
<feature type="domain" description="Methyltransferase small N-terminal" evidence="8">
    <location>
        <begin position="9"/>
        <end position="163"/>
    </location>
</feature>
<dbReference type="InterPro" id="IPR013675">
    <property type="entry name" value="Mtase_sm_N"/>
</dbReference>
<dbReference type="InterPro" id="IPR002052">
    <property type="entry name" value="DNA_methylase_N6_adenine_CS"/>
</dbReference>
<dbReference type="PANTHER" id="PTHR47816">
    <property type="entry name" value="RIBOSOMAL RNA SMALL SUBUNIT METHYLTRANSFERASE C"/>
    <property type="match status" value="1"/>
</dbReference>
<keyword evidence="1 6" id="KW-0963">Cytoplasm</keyword>
<dbReference type="PANTHER" id="PTHR47816:SF4">
    <property type="entry name" value="RIBOSOMAL RNA SMALL SUBUNIT METHYLTRANSFERASE C"/>
    <property type="match status" value="1"/>
</dbReference>
<dbReference type="Gene3D" id="3.40.50.150">
    <property type="entry name" value="Vaccinia Virus protein VP39"/>
    <property type="match status" value="2"/>
</dbReference>
<evidence type="ECO:0000256" key="3">
    <source>
        <dbReference type="ARBA" id="ARBA00022603"/>
    </source>
</evidence>
<reference evidence="9 10" key="1">
    <citation type="journal article" date="2014" name="Appl. Environ. Microbiol.">
        <title>Genomic features of a bumble bee symbiont reflect its host environment.</title>
        <authorList>
            <person name="Martinson V.G."/>
            <person name="Magoc T."/>
            <person name="Koch H."/>
            <person name="Salzberg S.L."/>
            <person name="Moran N.A."/>
        </authorList>
    </citation>
    <scope>NUCLEOTIDE SEQUENCE [LARGE SCALE GENOMIC DNA]</scope>
    <source>
        <strain evidence="9 10">Bimp</strain>
    </source>
</reference>
<keyword evidence="3 6" id="KW-0489">Methyltransferase</keyword>
<evidence type="ECO:0000259" key="7">
    <source>
        <dbReference type="Pfam" id="PF05175"/>
    </source>
</evidence>
<dbReference type="InterPro" id="IPR029063">
    <property type="entry name" value="SAM-dependent_MTases_sf"/>
</dbReference>
<dbReference type="HAMAP" id="MF_01862">
    <property type="entry name" value="16SrRNA_methyltr_C"/>
    <property type="match status" value="1"/>
</dbReference>
<comment type="catalytic activity">
    <reaction evidence="6">
        <text>guanosine(1207) in 16S rRNA + S-adenosyl-L-methionine = N(2)-methylguanosine(1207) in 16S rRNA + S-adenosyl-L-homocysteine + H(+)</text>
        <dbReference type="Rhea" id="RHEA:42736"/>
        <dbReference type="Rhea" id="RHEA-COMP:10213"/>
        <dbReference type="Rhea" id="RHEA-COMP:10214"/>
        <dbReference type="ChEBI" id="CHEBI:15378"/>
        <dbReference type="ChEBI" id="CHEBI:57856"/>
        <dbReference type="ChEBI" id="CHEBI:59789"/>
        <dbReference type="ChEBI" id="CHEBI:74269"/>
        <dbReference type="ChEBI" id="CHEBI:74481"/>
        <dbReference type="EC" id="2.1.1.172"/>
    </reaction>
</comment>
<protein>
    <recommendedName>
        <fullName evidence="6">Ribosomal RNA small subunit methyltransferase C</fullName>
        <ecNumber evidence="6">2.1.1.172</ecNumber>
    </recommendedName>
    <alternativeName>
        <fullName evidence="6">16S rRNA m2G1207 methyltransferase</fullName>
    </alternativeName>
    <alternativeName>
        <fullName evidence="6">rRNA (guanine-N(2)-)-methyltransferase RsmC</fullName>
    </alternativeName>
</protein>
<dbReference type="Proteomes" id="UP000506160">
    <property type="component" value="Unassembled WGS sequence"/>
</dbReference>
<accession>A0AB94IE73</accession>
<dbReference type="SUPFAM" id="SSF53335">
    <property type="entry name" value="S-adenosyl-L-methionine-dependent methyltransferases"/>
    <property type="match status" value="1"/>
</dbReference>
<dbReference type="CDD" id="cd02440">
    <property type="entry name" value="AdoMet_MTases"/>
    <property type="match status" value="1"/>
</dbReference>
<proteinExistence type="inferred from homology"/>
<feature type="domain" description="Methyltransferase small" evidence="7">
    <location>
        <begin position="170"/>
        <end position="337"/>
    </location>
</feature>
<evidence type="ECO:0000259" key="8">
    <source>
        <dbReference type="Pfam" id="PF08468"/>
    </source>
</evidence>
<dbReference type="Pfam" id="PF05175">
    <property type="entry name" value="MTS"/>
    <property type="match status" value="1"/>
</dbReference>
<evidence type="ECO:0000313" key="9">
    <source>
        <dbReference type="EMBL" id="TEA27765.1"/>
    </source>
</evidence>
<evidence type="ECO:0000256" key="2">
    <source>
        <dbReference type="ARBA" id="ARBA00022552"/>
    </source>
</evidence>
<dbReference type="InterPro" id="IPR007848">
    <property type="entry name" value="Small_mtfrase_dom"/>
</dbReference>